<accession>A0ABS8D4X1</accession>
<keyword evidence="7" id="KW-1185">Reference proteome</keyword>
<keyword evidence="6" id="KW-0808">Transferase</keyword>
<dbReference type="Pfam" id="PF01479">
    <property type="entry name" value="S4"/>
    <property type="match status" value="1"/>
</dbReference>
<proteinExistence type="inferred from homology"/>
<dbReference type="SUPFAM" id="SSF53335">
    <property type="entry name" value="S-adenosyl-L-methionine-dependent methyltransferases"/>
    <property type="match status" value="1"/>
</dbReference>
<gene>
    <name evidence="6" type="ORF">LIN78_06700</name>
</gene>
<comment type="similarity">
    <text evidence="2">Belongs to the TlyA family.</text>
</comment>
<organism evidence="6 7">
    <name type="scientific">Leeia speluncae</name>
    <dbReference type="NCBI Taxonomy" id="2884804"/>
    <lineage>
        <taxon>Bacteria</taxon>
        <taxon>Pseudomonadati</taxon>
        <taxon>Pseudomonadota</taxon>
        <taxon>Betaproteobacteria</taxon>
        <taxon>Neisseriales</taxon>
        <taxon>Leeiaceae</taxon>
        <taxon>Leeia</taxon>
    </lineage>
</organism>
<evidence type="ECO:0000313" key="7">
    <source>
        <dbReference type="Proteomes" id="UP001165395"/>
    </source>
</evidence>
<dbReference type="Pfam" id="PF01728">
    <property type="entry name" value="FtsJ"/>
    <property type="match status" value="1"/>
</dbReference>
<dbReference type="GO" id="GO:0008168">
    <property type="term" value="F:methyltransferase activity"/>
    <property type="evidence" value="ECO:0007669"/>
    <property type="project" value="UniProtKB-KW"/>
</dbReference>
<name>A0ABS8D4X1_9NEIS</name>
<evidence type="ECO:0000256" key="2">
    <source>
        <dbReference type="ARBA" id="ARBA00029460"/>
    </source>
</evidence>
<evidence type="ECO:0000259" key="5">
    <source>
        <dbReference type="Pfam" id="PF01728"/>
    </source>
</evidence>
<dbReference type="InterPro" id="IPR036986">
    <property type="entry name" value="S4_RNA-bd_sf"/>
</dbReference>
<dbReference type="PROSITE" id="PS50889">
    <property type="entry name" value="S4"/>
    <property type="match status" value="1"/>
</dbReference>
<dbReference type="InterPro" id="IPR002877">
    <property type="entry name" value="RNA_MeTrfase_FtsJ_dom"/>
</dbReference>
<reference evidence="6" key="1">
    <citation type="submission" date="2021-10" db="EMBL/GenBank/DDBJ databases">
        <title>The complete genome sequence of Leeia sp. TBRC 13508.</title>
        <authorList>
            <person name="Charoenyingcharoen P."/>
            <person name="Yukphan P."/>
        </authorList>
    </citation>
    <scope>NUCLEOTIDE SEQUENCE</scope>
    <source>
        <strain evidence="6">TBRC 13508</strain>
    </source>
</reference>
<evidence type="ECO:0000313" key="6">
    <source>
        <dbReference type="EMBL" id="MCB6183229.1"/>
    </source>
</evidence>
<sequence length="252" mass="27254">MSRLDQLLVSQGLAVSRSQARQMIESDRVFLEIAGDRVLCNKPAGKFDPKAQFYIVPDELDRYASRGGLKLAGALRSSNIRPDGDIILDVGMSTGGFTDCILQAGAAKVVGVEVGHDQLAAKLRNRPEIVCLEGINARHLSEADLGEHFPNGGFDGVVMDVSFISQTLILPNLVPLMKSGAWILSLVKPQFEVGREGLGKGGIVRDTSLFQTVEENIREAAKQAGLNILGWFESPIQGGDGNQEFFLFAKKS</sequence>
<dbReference type="Gene3D" id="3.40.50.150">
    <property type="entry name" value="Vaccinia Virus protein VP39"/>
    <property type="match status" value="1"/>
</dbReference>
<dbReference type="InterPro" id="IPR029063">
    <property type="entry name" value="SAM-dependent_MTases_sf"/>
</dbReference>
<dbReference type="CDD" id="cd02440">
    <property type="entry name" value="AdoMet_MTases"/>
    <property type="match status" value="1"/>
</dbReference>
<dbReference type="EMBL" id="JAJBZT010000003">
    <property type="protein sequence ID" value="MCB6183229.1"/>
    <property type="molecule type" value="Genomic_DNA"/>
</dbReference>
<comment type="caution">
    <text evidence="6">The sequence shown here is derived from an EMBL/GenBank/DDBJ whole genome shotgun (WGS) entry which is preliminary data.</text>
</comment>
<dbReference type="GO" id="GO:0032259">
    <property type="term" value="P:methylation"/>
    <property type="evidence" value="ECO:0007669"/>
    <property type="project" value="UniProtKB-KW"/>
</dbReference>
<protein>
    <submittedName>
        <fullName evidence="6">TlyA family RNA methyltransferase</fullName>
    </submittedName>
</protein>
<feature type="domain" description="RNA-binding S4" evidence="4">
    <location>
        <begin position="3"/>
        <end position="30"/>
    </location>
</feature>
<dbReference type="PANTHER" id="PTHR32319:SF0">
    <property type="entry name" value="BACTERIAL HEMOLYSIN-LIKE PROTEIN"/>
    <property type="match status" value="1"/>
</dbReference>
<dbReference type="InterPro" id="IPR002942">
    <property type="entry name" value="S4_RNA-bd"/>
</dbReference>
<dbReference type="Gene3D" id="3.10.290.10">
    <property type="entry name" value="RNA-binding S4 domain"/>
    <property type="match status" value="1"/>
</dbReference>
<dbReference type="PANTHER" id="PTHR32319">
    <property type="entry name" value="BACTERIAL HEMOLYSIN-LIKE PROTEIN"/>
    <property type="match status" value="1"/>
</dbReference>
<dbReference type="SUPFAM" id="SSF55174">
    <property type="entry name" value="Alpha-L RNA-binding motif"/>
    <property type="match status" value="1"/>
</dbReference>
<keyword evidence="6" id="KW-0489">Methyltransferase</keyword>
<dbReference type="CDD" id="cd00165">
    <property type="entry name" value="S4"/>
    <property type="match status" value="1"/>
</dbReference>
<dbReference type="InterPro" id="IPR047048">
    <property type="entry name" value="TlyA"/>
</dbReference>
<dbReference type="InterPro" id="IPR004538">
    <property type="entry name" value="Hemolysin_A/TlyA"/>
</dbReference>
<feature type="domain" description="Ribosomal RNA methyltransferase FtsJ" evidence="5">
    <location>
        <begin position="63"/>
        <end position="250"/>
    </location>
</feature>
<dbReference type="Proteomes" id="UP001165395">
    <property type="component" value="Unassembled WGS sequence"/>
</dbReference>
<dbReference type="PIRSF" id="PIRSF005578">
    <property type="entry name" value="TlyA"/>
    <property type="match status" value="1"/>
</dbReference>
<evidence type="ECO:0000256" key="1">
    <source>
        <dbReference type="ARBA" id="ARBA00022884"/>
    </source>
</evidence>
<keyword evidence="1 3" id="KW-0694">RNA-binding</keyword>
<evidence type="ECO:0000259" key="4">
    <source>
        <dbReference type="Pfam" id="PF01479"/>
    </source>
</evidence>
<evidence type="ECO:0000256" key="3">
    <source>
        <dbReference type="PROSITE-ProRule" id="PRU00182"/>
    </source>
</evidence>
<dbReference type="RefSeq" id="WP_227179803.1">
    <property type="nucleotide sequence ID" value="NZ_JAJBZT010000003.1"/>
</dbReference>